<keyword evidence="2" id="KW-0812">Transmembrane</keyword>
<keyword evidence="4" id="KW-1185">Reference proteome</keyword>
<name>A0ABQ5WCN9_9HYPH</name>
<gene>
    <name evidence="3" type="ORF">GCM10010862_47830</name>
</gene>
<keyword evidence="2" id="KW-1133">Transmembrane helix</keyword>
<proteinExistence type="predicted"/>
<feature type="transmembrane region" description="Helical" evidence="2">
    <location>
        <begin position="86"/>
        <end position="105"/>
    </location>
</feature>
<dbReference type="EMBL" id="BSNS01000024">
    <property type="protein sequence ID" value="GLQ57524.1"/>
    <property type="molecule type" value="Genomic_DNA"/>
</dbReference>
<evidence type="ECO:0008006" key="5">
    <source>
        <dbReference type="Google" id="ProtNLM"/>
    </source>
</evidence>
<evidence type="ECO:0000313" key="4">
    <source>
        <dbReference type="Proteomes" id="UP001156691"/>
    </source>
</evidence>
<feature type="transmembrane region" description="Helical" evidence="2">
    <location>
        <begin position="59"/>
        <end position="80"/>
    </location>
</feature>
<dbReference type="Proteomes" id="UP001156691">
    <property type="component" value="Unassembled WGS sequence"/>
</dbReference>
<protein>
    <recommendedName>
        <fullName evidence="5">Transmembrane protein PGPGW</fullName>
    </recommendedName>
</protein>
<evidence type="ECO:0000313" key="3">
    <source>
        <dbReference type="EMBL" id="GLQ57524.1"/>
    </source>
</evidence>
<comment type="caution">
    <text evidence="3">The sequence shown here is derived from an EMBL/GenBank/DDBJ whole genome shotgun (WGS) entry which is preliminary data.</text>
</comment>
<sequence length="122" mass="14163">MQSGHGSPYASADYPDGLAMSDKNKRRLDRQFDMIERMAPPARRVLEFLRRPGVRLIRIPLGFVLVLGGIFSFLPVLGIWMLPLGLLLLAIDLPFLRPPVTWSIVQARRRWSTWRRSRRRKP</sequence>
<accession>A0ABQ5WCN9</accession>
<keyword evidence="2" id="KW-0472">Membrane</keyword>
<feature type="region of interest" description="Disordered" evidence="1">
    <location>
        <begin position="1"/>
        <end position="22"/>
    </location>
</feature>
<reference evidence="4" key="1">
    <citation type="journal article" date="2019" name="Int. J. Syst. Evol. Microbiol.">
        <title>The Global Catalogue of Microorganisms (GCM) 10K type strain sequencing project: providing services to taxonomists for standard genome sequencing and annotation.</title>
        <authorList>
            <consortium name="The Broad Institute Genomics Platform"/>
            <consortium name="The Broad Institute Genome Sequencing Center for Infectious Disease"/>
            <person name="Wu L."/>
            <person name="Ma J."/>
        </authorList>
    </citation>
    <scope>NUCLEOTIDE SEQUENCE [LARGE SCALE GENOMIC DNA]</scope>
    <source>
        <strain evidence="4">NBRC 112416</strain>
    </source>
</reference>
<evidence type="ECO:0000256" key="1">
    <source>
        <dbReference type="SAM" id="MobiDB-lite"/>
    </source>
</evidence>
<evidence type="ECO:0000256" key="2">
    <source>
        <dbReference type="SAM" id="Phobius"/>
    </source>
</evidence>
<organism evidence="3 4">
    <name type="scientific">Devosia nitrariae</name>
    <dbReference type="NCBI Taxonomy" id="2071872"/>
    <lineage>
        <taxon>Bacteria</taxon>
        <taxon>Pseudomonadati</taxon>
        <taxon>Pseudomonadota</taxon>
        <taxon>Alphaproteobacteria</taxon>
        <taxon>Hyphomicrobiales</taxon>
        <taxon>Devosiaceae</taxon>
        <taxon>Devosia</taxon>
    </lineage>
</organism>